<keyword evidence="2" id="KW-1185">Reference proteome</keyword>
<reference evidence="1 2" key="1">
    <citation type="journal article" date="2023" name="Sci. Data">
        <title>Genome assembly of the Korean intertidal mud-creeper Batillaria attramentaria.</title>
        <authorList>
            <person name="Patra A.K."/>
            <person name="Ho P.T."/>
            <person name="Jun S."/>
            <person name="Lee S.J."/>
            <person name="Kim Y."/>
            <person name="Won Y.J."/>
        </authorList>
    </citation>
    <scope>NUCLEOTIDE SEQUENCE [LARGE SCALE GENOMIC DNA]</scope>
    <source>
        <strain evidence="1">Wonlab-2016</strain>
    </source>
</reference>
<name>A0ABD0J115_9CAEN</name>
<sequence>MERVNGAVRVTHAGVGIVCVSRLRLCCFLRWDLTRTQNKNEINVREGGTRQKKRKKDHSLLVLAARVSSVRVRGD</sequence>
<accession>A0ABD0J115</accession>
<evidence type="ECO:0000313" key="1">
    <source>
        <dbReference type="EMBL" id="KAK7445805.1"/>
    </source>
</evidence>
<dbReference type="Proteomes" id="UP001519460">
    <property type="component" value="Unassembled WGS sequence"/>
</dbReference>
<evidence type="ECO:0008006" key="3">
    <source>
        <dbReference type="Google" id="ProtNLM"/>
    </source>
</evidence>
<organism evidence="1 2">
    <name type="scientific">Batillaria attramentaria</name>
    <dbReference type="NCBI Taxonomy" id="370345"/>
    <lineage>
        <taxon>Eukaryota</taxon>
        <taxon>Metazoa</taxon>
        <taxon>Spiralia</taxon>
        <taxon>Lophotrochozoa</taxon>
        <taxon>Mollusca</taxon>
        <taxon>Gastropoda</taxon>
        <taxon>Caenogastropoda</taxon>
        <taxon>Sorbeoconcha</taxon>
        <taxon>Cerithioidea</taxon>
        <taxon>Batillariidae</taxon>
        <taxon>Batillaria</taxon>
    </lineage>
</organism>
<dbReference type="EMBL" id="JACVVK020000789">
    <property type="protein sequence ID" value="KAK7445805.1"/>
    <property type="molecule type" value="Genomic_DNA"/>
</dbReference>
<evidence type="ECO:0000313" key="2">
    <source>
        <dbReference type="Proteomes" id="UP001519460"/>
    </source>
</evidence>
<gene>
    <name evidence="1" type="ORF">BaRGS_00040320</name>
</gene>
<protein>
    <recommendedName>
        <fullName evidence="3">Secreted protein</fullName>
    </recommendedName>
</protein>
<proteinExistence type="predicted"/>
<comment type="caution">
    <text evidence="1">The sequence shown here is derived from an EMBL/GenBank/DDBJ whole genome shotgun (WGS) entry which is preliminary data.</text>
</comment>
<dbReference type="AlphaFoldDB" id="A0ABD0J115"/>